<feature type="domain" description="Cupin type-1" evidence="2">
    <location>
        <begin position="29"/>
        <end position="176"/>
    </location>
</feature>
<accession>A0A814F597</accession>
<dbReference type="InterPro" id="IPR019780">
    <property type="entry name" value="Germin_Mn-BS"/>
</dbReference>
<keyword evidence="1" id="KW-0732">Signal</keyword>
<dbReference type="SMART" id="SM00835">
    <property type="entry name" value="Cupin_1"/>
    <property type="match status" value="1"/>
</dbReference>
<evidence type="ECO:0000313" key="3">
    <source>
        <dbReference type="EMBL" id="CAF0978293.1"/>
    </source>
</evidence>
<evidence type="ECO:0000313" key="5">
    <source>
        <dbReference type="EMBL" id="CAF1123684.1"/>
    </source>
</evidence>
<dbReference type="InterPro" id="IPR050253">
    <property type="entry name" value="Seed_Storage-Functional"/>
</dbReference>
<organism evidence="3 6">
    <name type="scientific">Adineta steineri</name>
    <dbReference type="NCBI Taxonomy" id="433720"/>
    <lineage>
        <taxon>Eukaryota</taxon>
        <taxon>Metazoa</taxon>
        <taxon>Spiralia</taxon>
        <taxon>Gnathifera</taxon>
        <taxon>Rotifera</taxon>
        <taxon>Eurotatoria</taxon>
        <taxon>Bdelloidea</taxon>
        <taxon>Adinetida</taxon>
        <taxon>Adinetidae</taxon>
        <taxon>Adineta</taxon>
    </lineage>
</organism>
<dbReference type="GO" id="GO:0030145">
    <property type="term" value="F:manganese ion binding"/>
    <property type="evidence" value="ECO:0007669"/>
    <property type="project" value="InterPro"/>
</dbReference>
<dbReference type="EMBL" id="CAJNOI010000143">
    <property type="protein sequence ID" value="CAF1123684.1"/>
    <property type="molecule type" value="Genomic_DNA"/>
</dbReference>
<feature type="signal peptide" evidence="1">
    <location>
        <begin position="1"/>
        <end position="19"/>
    </location>
</feature>
<gene>
    <name evidence="5" type="ORF">BJG266_LOCUS22603</name>
    <name evidence="3" type="ORF">QVE165_LOCUS13717</name>
    <name evidence="4" type="ORF">QVE165_LOCUS13813</name>
</gene>
<reference evidence="3" key="1">
    <citation type="submission" date="2021-02" db="EMBL/GenBank/DDBJ databases">
        <authorList>
            <person name="Nowell W R."/>
        </authorList>
    </citation>
    <scope>NUCLEOTIDE SEQUENCE</scope>
</reference>
<proteinExistence type="predicted"/>
<dbReference type="AlphaFoldDB" id="A0A814F597"/>
<keyword evidence="6" id="KW-1185">Reference proteome</keyword>
<dbReference type="Pfam" id="PF00190">
    <property type="entry name" value="Cupin_1"/>
    <property type="match status" value="1"/>
</dbReference>
<evidence type="ECO:0000313" key="6">
    <source>
        <dbReference type="Proteomes" id="UP000663832"/>
    </source>
</evidence>
<dbReference type="Proteomes" id="UP000663877">
    <property type="component" value="Unassembled WGS sequence"/>
</dbReference>
<dbReference type="PROSITE" id="PS00725">
    <property type="entry name" value="GERMIN"/>
    <property type="match status" value="1"/>
</dbReference>
<dbReference type="PANTHER" id="PTHR31189">
    <property type="entry name" value="OS03G0336100 PROTEIN-RELATED"/>
    <property type="match status" value="1"/>
</dbReference>
<dbReference type="EMBL" id="CAJNOM010000071">
    <property type="protein sequence ID" value="CAF0980076.1"/>
    <property type="molecule type" value="Genomic_DNA"/>
</dbReference>
<evidence type="ECO:0000259" key="2">
    <source>
        <dbReference type="SMART" id="SM00835"/>
    </source>
</evidence>
<evidence type="ECO:0000313" key="4">
    <source>
        <dbReference type="EMBL" id="CAF0980076.1"/>
    </source>
</evidence>
<dbReference type="InterPro" id="IPR006045">
    <property type="entry name" value="Cupin_1"/>
</dbReference>
<name>A0A814F597_9BILA</name>
<dbReference type="SUPFAM" id="SSF51182">
    <property type="entry name" value="RmlC-like cupins"/>
    <property type="match status" value="1"/>
</dbReference>
<dbReference type="Gene3D" id="2.60.120.10">
    <property type="entry name" value="Jelly Rolls"/>
    <property type="match status" value="1"/>
</dbReference>
<dbReference type="InterPro" id="IPR014710">
    <property type="entry name" value="RmlC-like_jellyroll"/>
</dbReference>
<dbReference type="EMBL" id="CAJNOM010000071">
    <property type="protein sequence ID" value="CAF0978293.1"/>
    <property type="molecule type" value="Genomic_DNA"/>
</dbReference>
<dbReference type="OrthoDB" id="10263073at2759"/>
<comment type="caution">
    <text evidence="3">The sequence shown here is derived from an EMBL/GenBank/DDBJ whole genome shotgun (WGS) entry which is preliminary data.</text>
</comment>
<dbReference type="Proteomes" id="UP000663832">
    <property type="component" value="Unassembled WGS sequence"/>
</dbReference>
<protein>
    <recommendedName>
        <fullName evidence="2">Cupin type-1 domain-containing protein</fullName>
    </recommendedName>
</protein>
<dbReference type="InterPro" id="IPR011051">
    <property type="entry name" value="RmlC_Cupin_sf"/>
</dbReference>
<dbReference type="CDD" id="cd20306">
    <property type="entry name" value="cupin_OxDC-like"/>
    <property type="match status" value="1"/>
</dbReference>
<evidence type="ECO:0000256" key="1">
    <source>
        <dbReference type="SAM" id="SignalP"/>
    </source>
</evidence>
<feature type="chain" id="PRO_5035600015" description="Cupin type-1 domain-containing protein" evidence="1">
    <location>
        <begin position="20"/>
        <end position="195"/>
    </location>
</feature>
<sequence>MLSYIGFFFCIAGILLVNSQQSTKHANLFNLDNSDATVYAGGSLRQANENNFPILQGQFGSMAIITLKPGGIRQPHWHPFAWEMNYVLSGKAKWSIVGTNGQHDSFVAKTGDLVFVQQAWFHYFANANENEDLIVLIVFNSGKAVSTDDIGIVAALNGIPTGILAASFDMPKAYFEKLPRNMTQTSIILRNSAKP</sequence>